<reference evidence="2" key="1">
    <citation type="journal article" date="2019" name="Int. J. Syst. Evol. Microbiol.">
        <title>The Global Catalogue of Microorganisms (GCM) 10K type strain sequencing project: providing services to taxonomists for standard genome sequencing and annotation.</title>
        <authorList>
            <consortium name="The Broad Institute Genomics Platform"/>
            <consortium name="The Broad Institute Genome Sequencing Center for Infectious Disease"/>
            <person name="Wu L."/>
            <person name="Ma J."/>
        </authorList>
    </citation>
    <scope>NUCLEOTIDE SEQUENCE [LARGE SCALE GENOMIC DNA]</scope>
    <source>
        <strain evidence="2">JCM 4594</strain>
    </source>
</reference>
<sequence>MLGQRLPLVGELRQAYVQRLYVEEADLVGGRGVQLGAPSIEGEVWWADHGSVTVFETWTLRSQP</sequence>
<comment type="caution">
    <text evidence="1">The sequence shown here is derived from an EMBL/GenBank/DDBJ whole genome shotgun (WGS) entry which is preliminary data.</text>
</comment>
<dbReference type="EMBL" id="BMUU01000002">
    <property type="protein sequence ID" value="GGY25138.1"/>
    <property type="molecule type" value="Genomic_DNA"/>
</dbReference>
<evidence type="ECO:0000313" key="1">
    <source>
        <dbReference type="EMBL" id="GGY25138.1"/>
    </source>
</evidence>
<evidence type="ECO:0000313" key="2">
    <source>
        <dbReference type="Proteomes" id="UP000600946"/>
    </source>
</evidence>
<proteinExistence type="predicted"/>
<accession>A0ABQ2ZUK5</accession>
<gene>
    <name evidence="1" type="ORF">GCM10010326_18610</name>
</gene>
<protein>
    <submittedName>
        <fullName evidence="1">Uncharacterized protein</fullName>
    </submittedName>
</protein>
<dbReference type="Proteomes" id="UP000600946">
    <property type="component" value="Unassembled WGS sequence"/>
</dbReference>
<organism evidence="1 2">
    <name type="scientific">Streptomyces xanthochromogenes</name>
    <dbReference type="NCBI Taxonomy" id="67384"/>
    <lineage>
        <taxon>Bacteria</taxon>
        <taxon>Bacillati</taxon>
        <taxon>Actinomycetota</taxon>
        <taxon>Actinomycetes</taxon>
        <taxon>Kitasatosporales</taxon>
        <taxon>Streptomycetaceae</taxon>
        <taxon>Streptomyces</taxon>
    </lineage>
</organism>
<name>A0ABQ2ZUK5_9ACTN</name>
<keyword evidence="2" id="KW-1185">Reference proteome</keyword>